<proteinExistence type="predicted"/>
<evidence type="ECO:0000313" key="3">
    <source>
        <dbReference type="Proteomes" id="UP001060895"/>
    </source>
</evidence>
<protein>
    <submittedName>
        <fullName evidence="2">Transcription regulator</fullName>
    </submittedName>
</protein>
<reference evidence="2" key="1">
    <citation type="submission" date="2013-04" db="EMBL/GenBank/DDBJ databases">
        <title>The genome sequencing project of 58 acetic acid bacteria.</title>
        <authorList>
            <person name="Okamoto-Kainuma A."/>
            <person name="Ishikawa M."/>
            <person name="Umino S."/>
            <person name="Koizumi Y."/>
            <person name="Shiwa Y."/>
            <person name="Yoshikawa H."/>
            <person name="Matsutani M."/>
            <person name="Matsushita K."/>
        </authorList>
    </citation>
    <scope>NUCLEOTIDE SEQUENCE</scope>
    <source>
        <strain evidence="2">DSM 12717</strain>
    </source>
</reference>
<organism evidence="2 3">
    <name type="scientific">Gluconacetobacter sacchari DSM 12717</name>
    <dbReference type="NCBI Taxonomy" id="1307940"/>
    <lineage>
        <taxon>Bacteria</taxon>
        <taxon>Pseudomonadati</taxon>
        <taxon>Pseudomonadota</taxon>
        <taxon>Alphaproteobacteria</taxon>
        <taxon>Acetobacterales</taxon>
        <taxon>Acetobacteraceae</taxon>
        <taxon>Gluconacetobacter</taxon>
    </lineage>
</organism>
<dbReference type="PROSITE" id="PS50943">
    <property type="entry name" value="HTH_CROC1"/>
    <property type="match status" value="1"/>
</dbReference>
<dbReference type="InterPro" id="IPR039060">
    <property type="entry name" value="Antitox_HigA"/>
</dbReference>
<keyword evidence="3" id="KW-1185">Reference proteome</keyword>
<feature type="domain" description="HTH cro/C1-type" evidence="1">
    <location>
        <begin position="65"/>
        <end position="118"/>
    </location>
</feature>
<dbReference type="SUPFAM" id="SSF47413">
    <property type="entry name" value="lambda repressor-like DNA-binding domains"/>
    <property type="match status" value="1"/>
</dbReference>
<evidence type="ECO:0000259" key="1">
    <source>
        <dbReference type="PROSITE" id="PS50943"/>
    </source>
</evidence>
<accession>A0ABQ0P5M0</accession>
<dbReference type="EMBL" id="BAQP01000065">
    <property type="protein sequence ID" value="GBQ23157.1"/>
    <property type="molecule type" value="Genomic_DNA"/>
</dbReference>
<dbReference type="InterPro" id="IPR010982">
    <property type="entry name" value="Lambda_DNA-bd_dom_sf"/>
</dbReference>
<dbReference type="InterPro" id="IPR001387">
    <property type="entry name" value="Cro/C1-type_HTH"/>
</dbReference>
<comment type="caution">
    <text evidence="2">The sequence shown here is derived from an EMBL/GenBank/DDBJ whole genome shotgun (WGS) entry which is preliminary data.</text>
</comment>
<name>A0ABQ0P5M0_9PROT</name>
<dbReference type="Gene3D" id="1.10.260.40">
    <property type="entry name" value="lambda repressor-like DNA-binding domains"/>
    <property type="match status" value="1"/>
</dbReference>
<dbReference type="RefSeq" id="WP_246386966.1">
    <property type="nucleotide sequence ID" value="NZ_BAQP01000065.1"/>
</dbReference>
<sequence length="125" mass="13996">MMMDIRPIRTDADHEWALAEIEQYFHAEPAPGTPEADRFDVLATLIEAYENQHYPIEAPDPVDVLRFYMEQNRLGQADLAQVLGSRPRASEVLAGRRDLSLSMIAAVRAAWGIPADLLIPRRAAA</sequence>
<dbReference type="PANTHER" id="PTHR40455:SF1">
    <property type="entry name" value="ANTITOXIN HIGA"/>
    <property type="match status" value="1"/>
</dbReference>
<evidence type="ECO:0000313" key="2">
    <source>
        <dbReference type="EMBL" id="GBQ23157.1"/>
    </source>
</evidence>
<dbReference type="PANTHER" id="PTHR40455">
    <property type="entry name" value="ANTITOXIN HIGA"/>
    <property type="match status" value="1"/>
</dbReference>
<gene>
    <name evidence="2" type="ORF">AA12717_1410</name>
</gene>
<dbReference type="Proteomes" id="UP001060895">
    <property type="component" value="Unassembled WGS sequence"/>
</dbReference>